<dbReference type="Pfam" id="PF07717">
    <property type="entry name" value="OB_NTP_bind"/>
    <property type="match status" value="1"/>
</dbReference>
<evidence type="ECO:0000256" key="3">
    <source>
        <dbReference type="ARBA" id="ARBA00022741"/>
    </source>
</evidence>
<feature type="compositionally biased region" description="Acidic residues" evidence="8">
    <location>
        <begin position="230"/>
        <end position="288"/>
    </location>
</feature>
<feature type="domain" description="Helicase C-terminal" evidence="10">
    <location>
        <begin position="589"/>
        <end position="835"/>
    </location>
</feature>
<dbReference type="InterPro" id="IPR027417">
    <property type="entry name" value="P-loop_NTPase"/>
</dbReference>
<dbReference type="Pfam" id="PF00270">
    <property type="entry name" value="DEAD"/>
    <property type="match status" value="1"/>
</dbReference>
<evidence type="ECO:0000256" key="4">
    <source>
        <dbReference type="ARBA" id="ARBA00022801"/>
    </source>
</evidence>
<dbReference type="InterPro" id="IPR002464">
    <property type="entry name" value="DNA/RNA_helicase_DEAH_CS"/>
</dbReference>
<dbReference type="SMART" id="SM00490">
    <property type="entry name" value="HELICc"/>
    <property type="match status" value="1"/>
</dbReference>
<keyword evidence="4" id="KW-0378">Hydrolase</keyword>
<dbReference type="Gene3D" id="3.40.50.300">
    <property type="entry name" value="P-loop containing nucleotide triphosphate hydrolases"/>
    <property type="match status" value="2"/>
</dbReference>
<reference evidence="11 12" key="1">
    <citation type="submission" date="2016-12" db="EMBL/GenBank/DDBJ databases">
        <title>The genomes of Aspergillus section Nigri reveals drivers in fungal speciation.</title>
        <authorList>
            <consortium name="DOE Joint Genome Institute"/>
            <person name="Vesth T.C."/>
            <person name="Nybo J."/>
            <person name="Theobald S."/>
            <person name="Brandl J."/>
            <person name="Frisvad J.C."/>
            <person name="Nielsen K.F."/>
            <person name="Lyhne E.K."/>
            <person name="Kogle M.E."/>
            <person name="Kuo A."/>
            <person name="Riley R."/>
            <person name="Clum A."/>
            <person name="Nolan M."/>
            <person name="Lipzen A."/>
            <person name="Salamov A."/>
            <person name="Henrissat B."/>
            <person name="Wiebenga A."/>
            <person name="De Vries R.P."/>
            <person name="Grigoriev I.V."/>
            <person name="Mortensen U.H."/>
            <person name="Andersen M.R."/>
            <person name="Baker S.E."/>
        </authorList>
    </citation>
    <scope>NUCLEOTIDE SEQUENCE [LARGE SCALE GENOMIC DNA]</scope>
    <source>
        <strain evidence="11 12">JOP 1030-1</strain>
    </source>
</reference>
<sequence>MPKFVPRQRKQKHRQQVESTGVDTNAAEILPISKNEKEAKRQRLKEELKAQNPAISSKKQKRLDKYIETKLKKEENIELLKKLAQSKIDTSALQSSKELGKRKRPDERPPRPTVAGHNARPVHEYSDDDSDDSLPPAKSIAVATIPDTFANTSAEPQNVGSGLKRPLELGPDGFPILKKRKRAPKKPMITITMPEVPWDGFGSDDENSADERKKLKGEAAEQETNRDSDETSEDDDTSNEDSESGSDQEDDEEEEGESDEDEDEDDEDDGKDDEDDEEDDEDDEDDTGDLSKVKPRQSAFKDWARQQINEAVGFKPATVPIVSEPMPFIPEPKKPVRNTVYEEEPLPRELQVTTGDPNRKAFSVQVNRSEEIQKVREGLPVVGEEQKIMEAIYNNPSIVIWGATGSGKTTQLPQFLFEAGYGSPDSPNPGMIAVTQPRRVAAVSMAKRVGDEMGQFSDRVSYQIRFDSTATSKTAIKFLTDGILIREIAEDFSLSKYSVIVIDEAHERSVNTDILIGMVSRIVDLRKSMSEEDPSVKPLKLVIMSATLRISDFTQNPSLFRQGPPPLVQAEGRQYPVTIHFSRRTHRDYIEEAFRKVSRGHRKLPPGGILVFLTGQNEIRQLSKRLKQAFKPTQRGDPNQVKVQISANDAPLEAEDLEIGGADISVPGGEGDDESDYEITGLDEPDSEEDEEFDLGEESMSSSTRVHVLPLYSQLPTKEQLKIFEEPPEGSRLIVLATNVAETSLTIPGIKYVFDCGRAKEKQYDLSTGVQKFQIEWISKASANQRAGRAGRTGPGHCYRLYSSAIYENEFAEYTEPEILRTPIEGVVLQMKSMGLHNVINFPFPTPPSRQGLAKAEKLLKNLGALTSEGKITQIGNRLSTYPLSPRFGKMLYVGHQHGCMPYVIALVSALAVGDLFVPQSQIDPVPPRANDDGGVYTNADRLEDTAREQRHKDYARVHRLFSKHDDTSDAMKYLSAICAYGYASDGDSFCEKMFLRAKAFKEATQLRRQLTDIVRTNNPGLVPAYQARLPEPSEKQVKALKQIVTAGFIDNVALRADLAPVPPEMARTPKRAIDVPYFTLMKSREGPGLEVTEKCVYVHPSSILAQMSAKEMPQYIVYSHLQQSSPSVVSAEQAPKIRMYPLATPSGLQLSAIAHNTPLIEYGKPIGKAETIEGIPERRSCWVIPSLVGEAGGSRWPLPAKKVIQRKDPKEGWVIEKFTS</sequence>
<dbReference type="Gene3D" id="1.20.120.1080">
    <property type="match status" value="1"/>
</dbReference>
<dbReference type="PANTHER" id="PTHR18934">
    <property type="entry name" value="ATP-DEPENDENT RNA HELICASE"/>
    <property type="match status" value="1"/>
</dbReference>
<dbReference type="InterPro" id="IPR007502">
    <property type="entry name" value="Helicase-assoc_dom"/>
</dbReference>
<dbReference type="Pfam" id="PF00271">
    <property type="entry name" value="Helicase_C"/>
    <property type="match status" value="1"/>
</dbReference>
<evidence type="ECO:0000256" key="8">
    <source>
        <dbReference type="SAM" id="MobiDB-lite"/>
    </source>
</evidence>
<dbReference type="PROSITE" id="PS51194">
    <property type="entry name" value="HELICASE_CTER"/>
    <property type="match status" value="1"/>
</dbReference>
<name>A0A318ZMK6_9EURO</name>
<keyword evidence="5 11" id="KW-0347">Helicase</keyword>
<evidence type="ECO:0000256" key="7">
    <source>
        <dbReference type="ARBA" id="ARBA00047984"/>
    </source>
</evidence>
<dbReference type="GO" id="GO:0003723">
    <property type="term" value="F:RNA binding"/>
    <property type="evidence" value="ECO:0007669"/>
    <property type="project" value="TreeGrafter"/>
</dbReference>
<feature type="compositionally biased region" description="Polar residues" evidence="8">
    <location>
        <begin position="149"/>
        <end position="160"/>
    </location>
</feature>
<dbReference type="PROSITE" id="PS51192">
    <property type="entry name" value="HELICASE_ATP_BIND_1"/>
    <property type="match status" value="1"/>
</dbReference>
<keyword evidence="12" id="KW-1185">Reference proteome</keyword>
<protein>
    <recommendedName>
        <fullName evidence="2">RNA helicase</fullName>
        <ecNumber evidence="2">3.6.4.13</ecNumber>
    </recommendedName>
</protein>
<dbReference type="PANTHER" id="PTHR18934:SF99">
    <property type="entry name" value="ATP-DEPENDENT RNA HELICASE DHX37-RELATED"/>
    <property type="match status" value="1"/>
</dbReference>
<gene>
    <name evidence="11" type="ORF">BP01DRAFT_354052</name>
</gene>
<feature type="compositionally biased region" description="Acidic residues" evidence="8">
    <location>
        <begin position="670"/>
        <end position="697"/>
    </location>
</feature>
<dbReference type="InterPro" id="IPR011545">
    <property type="entry name" value="DEAD/DEAH_box_helicase_dom"/>
</dbReference>
<dbReference type="InterPro" id="IPR011709">
    <property type="entry name" value="DEAD-box_helicase_OB_fold"/>
</dbReference>
<evidence type="ECO:0000259" key="9">
    <source>
        <dbReference type="PROSITE" id="PS51192"/>
    </source>
</evidence>
<evidence type="ECO:0000259" key="10">
    <source>
        <dbReference type="PROSITE" id="PS51194"/>
    </source>
</evidence>
<dbReference type="AlphaFoldDB" id="A0A318ZMK6"/>
<evidence type="ECO:0000256" key="1">
    <source>
        <dbReference type="ARBA" id="ARBA00008792"/>
    </source>
</evidence>
<feature type="compositionally biased region" description="Basic and acidic residues" evidence="8">
    <location>
        <begin position="34"/>
        <end position="49"/>
    </location>
</feature>
<dbReference type="GeneID" id="37075567"/>
<dbReference type="Proteomes" id="UP000248349">
    <property type="component" value="Unassembled WGS sequence"/>
</dbReference>
<dbReference type="GO" id="GO:0003724">
    <property type="term" value="F:RNA helicase activity"/>
    <property type="evidence" value="ECO:0007669"/>
    <property type="project" value="UniProtKB-EC"/>
</dbReference>
<dbReference type="InterPro" id="IPR014001">
    <property type="entry name" value="Helicase_ATP-bd"/>
</dbReference>
<dbReference type="GO" id="GO:0016787">
    <property type="term" value="F:hydrolase activity"/>
    <property type="evidence" value="ECO:0007669"/>
    <property type="project" value="UniProtKB-KW"/>
</dbReference>
<dbReference type="EMBL" id="KZ821222">
    <property type="protein sequence ID" value="PYH48207.1"/>
    <property type="molecule type" value="Genomic_DNA"/>
</dbReference>
<evidence type="ECO:0000256" key="2">
    <source>
        <dbReference type="ARBA" id="ARBA00012552"/>
    </source>
</evidence>
<accession>A0A318ZMK6</accession>
<dbReference type="SMART" id="SM00487">
    <property type="entry name" value="DEXDc"/>
    <property type="match status" value="1"/>
</dbReference>
<organism evidence="11 12">
    <name type="scientific">Aspergillus saccharolyticus JOP 1030-1</name>
    <dbReference type="NCBI Taxonomy" id="1450539"/>
    <lineage>
        <taxon>Eukaryota</taxon>
        <taxon>Fungi</taxon>
        <taxon>Dikarya</taxon>
        <taxon>Ascomycota</taxon>
        <taxon>Pezizomycotina</taxon>
        <taxon>Eurotiomycetes</taxon>
        <taxon>Eurotiomycetidae</taxon>
        <taxon>Eurotiales</taxon>
        <taxon>Aspergillaceae</taxon>
        <taxon>Aspergillus</taxon>
        <taxon>Aspergillus subgen. Circumdati</taxon>
    </lineage>
</organism>
<dbReference type="GO" id="GO:0000462">
    <property type="term" value="P:maturation of SSU-rRNA from tricistronic rRNA transcript (SSU-rRNA, 5.8S rRNA, LSU-rRNA)"/>
    <property type="evidence" value="ECO:0007669"/>
    <property type="project" value="TreeGrafter"/>
</dbReference>
<feature type="region of interest" description="Disordered" evidence="8">
    <location>
        <begin position="661"/>
        <end position="700"/>
    </location>
</feature>
<dbReference type="FunFam" id="3.40.50.300:FF:000637">
    <property type="entry name" value="ATP-dependent RNA helicase DHX37/DHR1"/>
    <property type="match status" value="1"/>
</dbReference>
<dbReference type="CDD" id="cd18791">
    <property type="entry name" value="SF2_C_RHA"/>
    <property type="match status" value="1"/>
</dbReference>
<feature type="domain" description="Helicase ATP-binding" evidence="9">
    <location>
        <begin position="389"/>
        <end position="566"/>
    </location>
</feature>
<dbReference type="GO" id="GO:0005730">
    <property type="term" value="C:nucleolus"/>
    <property type="evidence" value="ECO:0007669"/>
    <property type="project" value="TreeGrafter"/>
</dbReference>
<evidence type="ECO:0000313" key="11">
    <source>
        <dbReference type="EMBL" id="PYH48207.1"/>
    </source>
</evidence>
<dbReference type="GO" id="GO:1990904">
    <property type="term" value="C:ribonucleoprotein complex"/>
    <property type="evidence" value="ECO:0007669"/>
    <property type="project" value="UniProtKB-ARBA"/>
</dbReference>
<dbReference type="GO" id="GO:0005524">
    <property type="term" value="F:ATP binding"/>
    <property type="evidence" value="ECO:0007669"/>
    <property type="project" value="UniProtKB-KW"/>
</dbReference>
<dbReference type="Pfam" id="PF21010">
    <property type="entry name" value="HA2_C"/>
    <property type="match status" value="1"/>
</dbReference>
<feature type="region of interest" description="Disordered" evidence="8">
    <location>
        <begin position="1"/>
        <end position="63"/>
    </location>
</feature>
<evidence type="ECO:0000256" key="6">
    <source>
        <dbReference type="ARBA" id="ARBA00022840"/>
    </source>
</evidence>
<dbReference type="EC" id="3.6.4.13" evidence="2"/>
<comment type="similarity">
    <text evidence="1">Belongs to the DEAD box helicase family. DEAH subfamily.</text>
</comment>
<dbReference type="RefSeq" id="XP_025434189.1">
    <property type="nucleotide sequence ID" value="XM_025574339.1"/>
</dbReference>
<keyword evidence="3" id="KW-0547">Nucleotide-binding</keyword>
<feature type="compositionally biased region" description="Polar residues" evidence="8">
    <location>
        <begin position="87"/>
        <end position="97"/>
    </location>
</feature>
<feature type="compositionally biased region" description="Basic residues" evidence="8">
    <location>
        <begin position="1"/>
        <end position="14"/>
    </location>
</feature>
<dbReference type="CDD" id="cd17982">
    <property type="entry name" value="DEXHc_DHX37"/>
    <property type="match status" value="1"/>
</dbReference>
<dbReference type="OrthoDB" id="10253254at2759"/>
<feature type="compositionally biased region" description="Basic and acidic residues" evidence="8">
    <location>
        <begin position="209"/>
        <end position="229"/>
    </location>
</feature>
<proteinExistence type="inferred from homology"/>
<evidence type="ECO:0000256" key="5">
    <source>
        <dbReference type="ARBA" id="ARBA00022806"/>
    </source>
</evidence>
<dbReference type="Pfam" id="PF04408">
    <property type="entry name" value="WHD_HA2"/>
    <property type="match status" value="1"/>
</dbReference>
<dbReference type="SMART" id="SM00847">
    <property type="entry name" value="HA2"/>
    <property type="match status" value="1"/>
</dbReference>
<keyword evidence="6" id="KW-0067">ATP-binding</keyword>
<feature type="region of interest" description="Disordered" evidence="8">
    <location>
        <begin position="83"/>
        <end position="301"/>
    </location>
</feature>
<dbReference type="SUPFAM" id="SSF52540">
    <property type="entry name" value="P-loop containing nucleoside triphosphate hydrolases"/>
    <property type="match status" value="1"/>
</dbReference>
<dbReference type="PROSITE" id="PS00690">
    <property type="entry name" value="DEAH_ATP_HELICASE"/>
    <property type="match status" value="1"/>
</dbReference>
<comment type="catalytic activity">
    <reaction evidence="7">
        <text>ATP + H2O = ADP + phosphate + H(+)</text>
        <dbReference type="Rhea" id="RHEA:13065"/>
        <dbReference type="ChEBI" id="CHEBI:15377"/>
        <dbReference type="ChEBI" id="CHEBI:15378"/>
        <dbReference type="ChEBI" id="CHEBI:30616"/>
        <dbReference type="ChEBI" id="CHEBI:43474"/>
        <dbReference type="ChEBI" id="CHEBI:456216"/>
        <dbReference type="EC" id="3.6.4.13"/>
    </reaction>
</comment>
<dbReference type="FunFam" id="1.20.120.1080:FF:000038">
    <property type="entry name" value="DEAH-box RNA helicase (Dhr1), putative"/>
    <property type="match status" value="1"/>
</dbReference>
<dbReference type="InterPro" id="IPR001650">
    <property type="entry name" value="Helicase_C-like"/>
</dbReference>
<dbReference type="STRING" id="1450539.A0A318ZMK6"/>
<dbReference type="InterPro" id="IPR048333">
    <property type="entry name" value="HA2_WH"/>
</dbReference>
<evidence type="ECO:0000313" key="12">
    <source>
        <dbReference type="Proteomes" id="UP000248349"/>
    </source>
</evidence>